<gene>
    <name evidence="5" type="ORF">HED35_11950</name>
</gene>
<organism evidence="5 6">
    <name type="scientific">Vagococcus fluvialis</name>
    <dbReference type="NCBI Taxonomy" id="2738"/>
    <lineage>
        <taxon>Bacteria</taxon>
        <taxon>Bacillati</taxon>
        <taxon>Bacillota</taxon>
        <taxon>Bacilli</taxon>
        <taxon>Lactobacillales</taxon>
        <taxon>Enterococcaceae</taxon>
        <taxon>Vagococcus</taxon>
    </lineage>
</organism>
<evidence type="ECO:0000313" key="5">
    <source>
        <dbReference type="EMBL" id="NKC68802.1"/>
    </source>
</evidence>
<dbReference type="CDD" id="cd00118">
    <property type="entry name" value="LysM"/>
    <property type="match status" value="1"/>
</dbReference>
<evidence type="ECO:0000256" key="1">
    <source>
        <dbReference type="ARBA" id="ARBA00010266"/>
    </source>
</evidence>
<dbReference type="RefSeq" id="WP_167807910.1">
    <property type="nucleotide sequence ID" value="NZ_JAAVMB010000015.1"/>
</dbReference>
<dbReference type="CDD" id="cd12797">
    <property type="entry name" value="M23_peptidase"/>
    <property type="match status" value="1"/>
</dbReference>
<dbReference type="PANTHER" id="PTHR33308">
    <property type="entry name" value="PEPTIDOGLYCAN HYDROLASE FLGJ"/>
    <property type="match status" value="1"/>
</dbReference>
<comment type="similarity">
    <text evidence="1">Belongs to the glycosyl hydrolase 73 family.</text>
</comment>
<feature type="compositionally biased region" description="Low complexity" evidence="3">
    <location>
        <begin position="62"/>
        <end position="72"/>
    </location>
</feature>
<keyword evidence="2" id="KW-0378">Hydrolase</keyword>
<dbReference type="InterPro" id="IPR051056">
    <property type="entry name" value="Glycosyl_Hydrolase_73"/>
</dbReference>
<name>A0A7X6DAI0_9ENTE</name>
<dbReference type="PANTHER" id="PTHR33308:SF9">
    <property type="entry name" value="PEPTIDOGLYCAN HYDROLASE FLGJ"/>
    <property type="match status" value="1"/>
</dbReference>
<evidence type="ECO:0000256" key="2">
    <source>
        <dbReference type="ARBA" id="ARBA00022801"/>
    </source>
</evidence>
<dbReference type="Proteomes" id="UP000521358">
    <property type="component" value="Unassembled WGS sequence"/>
</dbReference>
<feature type="region of interest" description="Disordered" evidence="3">
    <location>
        <begin position="35"/>
        <end position="127"/>
    </location>
</feature>
<dbReference type="PROSITE" id="PS51782">
    <property type="entry name" value="LYSM"/>
    <property type="match status" value="1"/>
</dbReference>
<dbReference type="InterPro" id="IPR002901">
    <property type="entry name" value="MGlyc_endo_b_GlcNAc-like_dom"/>
</dbReference>
<reference evidence="5 6" key="1">
    <citation type="submission" date="2020-03" db="EMBL/GenBank/DDBJ databases">
        <title>Bacterial samples isolated from urine from healthy bovine heifers (Gyr breed).</title>
        <authorList>
            <person name="Giannattasio-Ferraz S."/>
            <person name="Maskeri L."/>
            <person name="Penido A."/>
            <person name="Barbosa-Stancioli E.F."/>
            <person name="Putonti C."/>
        </authorList>
    </citation>
    <scope>NUCLEOTIDE SEQUENCE [LARGE SCALE GENOMIC DNA]</scope>
    <source>
        <strain evidence="5 6">UFMG-H7</strain>
    </source>
</reference>
<feature type="domain" description="LysM" evidence="4">
    <location>
        <begin position="326"/>
        <end position="370"/>
    </location>
</feature>
<dbReference type="EMBL" id="JAAVMB010000015">
    <property type="protein sequence ID" value="NKC68802.1"/>
    <property type="molecule type" value="Genomic_DNA"/>
</dbReference>
<evidence type="ECO:0000259" key="4">
    <source>
        <dbReference type="PROSITE" id="PS51782"/>
    </source>
</evidence>
<dbReference type="AlphaFoldDB" id="A0A7X6DAI0"/>
<feature type="compositionally biased region" description="Acidic residues" evidence="3">
    <location>
        <begin position="42"/>
        <end position="61"/>
    </location>
</feature>
<accession>A0A7X6DAI0</accession>
<dbReference type="InterPro" id="IPR016047">
    <property type="entry name" value="M23ase_b-sheet_dom"/>
</dbReference>
<dbReference type="InterPro" id="IPR018392">
    <property type="entry name" value="LysM"/>
</dbReference>
<dbReference type="Gene3D" id="2.70.70.10">
    <property type="entry name" value="Glucose Permease (Domain IIA)"/>
    <property type="match status" value="1"/>
</dbReference>
<comment type="caution">
    <text evidence="5">The sequence shown here is derived from an EMBL/GenBank/DDBJ whole genome shotgun (WGS) entry which is preliminary data.</text>
</comment>
<feature type="compositionally biased region" description="Low complexity" evidence="3">
    <location>
        <begin position="92"/>
        <end position="110"/>
    </location>
</feature>
<dbReference type="SUPFAM" id="SSF51261">
    <property type="entry name" value="Duplicated hybrid motif"/>
    <property type="match status" value="1"/>
</dbReference>
<dbReference type="Pfam" id="PF01551">
    <property type="entry name" value="Peptidase_M23"/>
    <property type="match status" value="1"/>
</dbReference>
<dbReference type="Gene3D" id="1.10.530.10">
    <property type="match status" value="1"/>
</dbReference>
<proteinExistence type="inferred from homology"/>
<dbReference type="GO" id="GO:0004040">
    <property type="term" value="F:amidase activity"/>
    <property type="evidence" value="ECO:0007669"/>
    <property type="project" value="InterPro"/>
</dbReference>
<sequence>MKKKMLIAVVVGTLTSGIVSPIIGYAATNEFVTKESQTETLVTEEEQLSEEETVDTSEEETTISSETEASTETTEEESTTTTESSEIEETTTETSNETTESSTTEGTTSSEEPKKEVVTKPSEVVTPKDPVKEVAPIISEIEQPNTDVSTSDITVVKNQSTEEFIESIGDKAREVGQEYNLYASVMIAQAILETGSGTSKLSQSPNYNLFGIKGSYKGQSANFYTNEDNGKGQLYTIQASFRKYPSYKESFEDYAELLTNEKEGNGRFYKGVLKNQAKDYKEATKFLTGRYATDTQYDQKLNKLIETYDLTFFDKKLEKQGSIQAVYHDVKEKDTIDNLLTEYKITKEELLAWNKTIKEADLLKQSKLVVGQEKVTSYPIRNIKTKQESRFIVPLKEGYVISSPFGDRGAEHHNGIDLAVPENTLIYASSKGKVADKGFDPSAGNYVILEHENGLKTSYFHMNRAVVSLNQTVEMGEMIGFVGSTGNSTGAHLHFAINTELWSGYINPANYLNFK</sequence>
<evidence type="ECO:0000313" key="6">
    <source>
        <dbReference type="Proteomes" id="UP000521358"/>
    </source>
</evidence>
<protein>
    <submittedName>
        <fullName evidence="5">Peptidoglycan DD-metalloendopeptidase family protein</fullName>
    </submittedName>
</protein>
<dbReference type="SMART" id="SM00047">
    <property type="entry name" value="LYZ2"/>
    <property type="match status" value="1"/>
</dbReference>
<dbReference type="Gene3D" id="4.10.80.30">
    <property type="entry name" value="DNA polymerase, domain 6"/>
    <property type="match status" value="1"/>
</dbReference>
<dbReference type="InterPro" id="IPR011055">
    <property type="entry name" value="Dup_hybrid_motif"/>
</dbReference>
<dbReference type="Pfam" id="PF01832">
    <property type="entry name" value="Glucosaminidase"/>
    <property type="match status" value="1"/>
</dbReference>
<evidence type="ECO:0000256" key="3">
    <source>
        <dbReference type="SAM" id="MobiDB-lite"/>
    </source>
</evidence>